<accession>A0AAN8I6K7</accession>
<feature type="region of interest" description="Disordered" evidence="1">
    <location>
        <begin position="1"/>
        <end position="52"/>
    </location>
</feature>
<sequence length="252" mass="29134">MATFTSPVLDRPASPYREPMKTQSVLPLTSTMSHQRSSMRREAGAKSVKFAEPDPRFKEDVEASSKYRRGWPPGKPRLLDLDGLRTKQVRKLDSRDYELRDVIKTLVYHSKGCDSIKSLLETTTYKDFKIWHRRTNKEGHKEAYKFLRRGKEASVCHRVLLRGDSNPDNKQIWIYHEERTSGQAGTEEALIGLYFVIKDNGAWKAMGCRIKWEDRGLTDPGAIQAVSLLITKRLLREIALMQKDQRKGQERQ</sequence>
<dbReference type="EMBL" id="JAKLMC020000018">
    <property type="protein sequence ID" value="KAK5951740.1"/>
    <property type="molecule type" value="Genomic_DNA"/>
</dbReference>
<reference evidence="2 3" key="1">
    <citation type="submission" date="2022-12" db="EMBL/GenBank/DDBJ databases">
        <title>Genomic features and morphological characterization of a novel Knufia sp. strain isolated from spacecraft assembly facility.</title>
        <authorList>
            <person name="Teixeira M."/>
            <person name="Chander A.M."/>
            <person name="Stajich J.E."/>
            <person name="Venkateswaran K."/>
        </authorList>
    </citation>
    <scope>NUCLEOTIDE SEQUENCE [LARGE SCALE GENOMIC DNA]</scope>
    <source>
        <strain evidence="2 3">FJI-L2-BK-P2</strain>
    </source>
</reference>
<dbReference type="AlphaFoldDB" id="A0AAN8I6K7"/>
<feature type="compositionally biased region" description="Polar residues" evidence="1">
    <location>
        <begin position="21"/>
        <end position="36"/>
    </location>
</feature>
<proteinExistence type="predicted"/>
<comment type="caution">
    <text evidence="2">The sequence shown here is derived from an EMBL/GenBank/DDBJ whole genome shotgun (WGS) entry which is preliminary data.</text>
</comment>
<organism evidence="2 3">
    <name type="scientific">Knufia fluminis</name>
    <dbReference type="NCBI Taxonomy" id="191047"/>
    <lineage>
        <taxon>Eukaryota</taxon>
        <taxon>Fungi</taxon>
        <taxon>Dikarya</taxon>
        <taxon>Ascomycota</taxon>
        <taxon>Pezizomycotina</taxon>
        <taxon>Eurotiomycetes</taxon>
        <taxon>Chaetothyriomycetidae</taxon>
        <taxon>Chaetothyriales</taxon>
        <taxon>Trichomeriaceae</taxon>
        <taxon>Knufia</taxon>
    </lineage>
</organism>
<evidence type="ECO:0000313" key="3">
    <source>
        <dbReference type="Proteomes" id="UP001316803"/>
    </source>
</evidence>
<feature type="compositionally biased region" description="Basic and acidic residues" evidence="1">
    <location>
        <begin position="39"/>
        <end position="52"/>
    </location>
</feature>
<dbReference type="Proteomes" id="UP001316803">
    <property type="component" value="Unassembled WGS sequence"/>
</dbReference>
<gene>
    <name evidence="2" type="ORF">OHC33_007032</name>
</gene>
<evidence type="ECO:0000313" key="2">
    <source>
        <dbReference type="EMBL" id="KAK5951740.1"/>
    </source>
</evidence>
<keyword evidence="3" id="KW-1185">Reference proteome</keyword>
<name>A0AAN8I6K7_9EURO</name>
<protein>
    <submittedName>
        <fullName evidence="2">Uncharacterized protein</fullName>
    </submittedName>
</protein>
<evidence type="ECO:0000256" key="1">
    <source>
        <dbReference type="SAM" id="MobiDB-lite"/>
    </source>
</evidence>